<dbReference type="Proteomes" id="UP000198924">
    <property type="component" value="Unassembled WGS sequence"/>
</dbReference>
<reference evidence="2" key="1">
    <citation type="submission" date="2016-10" db="EMBL/GenBank/DDBJ databases">
        <authorList>
            <person name="Varghese N."/>
            <person name="Submissions S."/>
        </authorList>
    </citation>
    <scope>NUCLEOTIDE SEQUENCE [LARGE SCALE GENOMIC DNA]</scope>
    <source>
        <strain evidence="2">DSM 11578</strain>
    </source>
</reference>
<organism evidence="1 2">
    <name type="scientific">Methylophaga sulfidovorans</name>
    <dbReference type="NCBI Taxonomy" id="45496"/>
    <lineage>
        <taxon>Bacteria</taxon>
        <taxon>Pseudomonadati</taxon>
        <taxon>Pseudomonadota</taxon>
        <taxon>Gammaproteobacteria</taxon>
        <taxon>Thiotrichales</taxon>
        <taxon>Piscirickettsiaceae</taxon>
        <taxon>Methylophaga</taxon>
    </lineage>
</organism>
<keyword evidence="2" id="KW-1185">Reference proteome</keyword>
<evidence type="ECO:0000313" key="2">
    <source>
        <dbReference type="Proteomes" id="UP000198924"/>
    </source>
</evidence>
<dbReference type="EMBL" id="FOSH01000008">
    <property type="protein sequence ID" value="SFK30148.1"/>
    <property type="molecule type" value="Genomic_DNA"/>
</dbReference>
<name>A0A1I3YE58_9GAMM</name>
<proteinExistence type="predicted"/>
<dbReference type="AlphaFoldDB" id="A0A1I3YE58"/>
<gene>
    <name evidence="1" type="ORF">SAMN04488079_10818</name>
</gene>
<dbReference type="OrthoDB" id="6119186at2"/>
<sequence>MNNSTHHTKIKQLLDQIEPLLPATHQHLLSELSAEIEQLVTFLPQASLTGEYLAKPEFDNSSGCYRRGQESIFYCPHCYESQQDLIATQRINSRLRVCPQCRSSIKPAK</sequence>
<dbReference type="RefSeq" id="WP_091713286.1">
    <property type="nucleotide sequence ID" value="NZ_FOSH01000008.1"/>
</dbReference>
<protein>
    <submittedName>
        <fullName evidence="1">Uncharacterized protein</fullName>
    </submittedName>
</protein>
<dbReference type="STRING" id="45496.SAMN04488079_10818"/>
<accession>A0A1I3YE58</accession>
<evidence type="ECO:0000313" key="1">
    <source>
        <dbReference type="EMBL" id="SFK30148.1"/>
    </source>
</evidence>